<dbReference type="GO" id="GO:0016618">
    <property type="term" value="F:hydroxypyruvate reductase [NAD(P)H] activity"/>
    <property type="evidence" value="ECO:0007669"/>
    <property type="project" value="TreeGrafter"/>
</dbReference>
<dbReference type="SUPFAM" id="SSF51735">
    <property type="entry name" value="NAD(P)-binding Rossmann-fold domains"/>
    <property type="match status" value="1"/>
</dbReference>
<evidence type="ECO:0000259" key="3">
    <source>
        <dbReference type="Pfam" id="PF02826"/>
    </source>
</evidence>
<dbReference type="InterPro" id="IPR050223">
    <property type="entry name" value="D-isomer_2-hydroxyacid_DH"/>
</dbReference>
<dbReference type="PANTHER" id="PTHR10996">
    <property type="entry name" value="2-HYDROXYACID DEHYDROGENASE-RELATED"/>
    <property type="match status" value="1"/>
</dbReference>
<dbReference type="Gene3D" id="3.40.50.720">
    <property type="entry name" value="NAD(P)-binding Rossmann-like Domain"/>
    <property type="match status" value="2"/>
</dbReference>
<sequence length="203" mass="22507">MSSVAVASRSFSRHPELRALVLERYSDAKFNDEGLSLHGNSLIEFLSGYEKAITALEVIDDSILSQLPNLKVIGKFGVGLDMIDLHALKKYGIKLGWTGGVNKRSVSELVISFAVALLHRAVFANSEVRNGKWYQVKGRQLSDCTFGIIGCGHIGKDLVKLLKPFNCKILAHDILNFKEFYEKNKVKSVGIEELIKKSDVVTL</sequence>
<dbReference type="Pfam" id="PF02826">
    <property type="entry name" value="2-Hacid_dh_C"/>
    <property type="match status" value="1"/>
</dbReference>
<dbReference type="InterPro" id="IPR036291">
    <property type="entry name" value="NAD(P)-bd_dom_sf"/>
</dbReference>
<evidence type="ECO:0000256" key="2">
    <source>
        <dbReference type="ARBA" id="ARBA00023027"/>
    </source>
</evidence>
<gene>
    <name evidence="4" type="ORF">METZ01_LOCUS94057</name>
</gene>
<dbReference type="EMBL" id="UINC01009182">
    <property type="protein sequence ID" value="SVA41203.1"/>
    <property type="molecule type" value="Genomic_DNA"/>
</dbReference>
<dbReference type="SUPFAM" id="SSF52283">
    <property type="entry name" value="Formate/glycerate dehydrogenase catalytic domain-like"/>
    <property type="match status" value="1"/>
</dbReference>
<accession>A0A381VNW9</accession>
<reference evidence="4" key="1">
    <citation type="submission" date="2018-05" db="EMBL/GenBank/DDBJ databases">
        <authorList>
            <person name="Lanie J.A."/>
            <person name="Ng W.-L."/>
            <person name="Kazmierczak K.M."/>
            <person name="Andrzejewski T.M."/>
            <person name="Davidsen T.M."/>
            <person name="Wayne K.J."/>
            <person name="Tettelin H."/>
            <person name="Glass J.I."/>
            <person name="Rusch D."/>
            <person name="Podicherti R."/>
            <person name="Tsui H.-C.T."/>
            <person name="Winkler M.E."/>
        </authorList>
    </citation>
    <scope>NUCLEOTIDE SEQUENCE</scope>
</reference>
<proteinExistence type="predicted"/>
<keyword evidence="2" id="KW-0520">NAD</keyword>
<evidence type="ECO:0000313" key="4">
    <source>
        <dbReference type="EMBL" id="SVA41203.1"/>
    </source>
</evidence>
<dbReference type="AlphaFoldDB" id="A0A381VNW9"/>
<name>A0A381VNW9_9ZZZZ</name>
<evidence type="ECO:0000256" key="1">
    <source>
        <dbReference type="ARBA" id="ARBA00023002"/>
    </source>
</evidence>
<feature type="domain" description="D-isomer specific 2-hydroxyacid dehydrogenase NAD-binding" evidence="3">
    <location>
        <begin position="112"/>
        <end position="203"/>
    </location>
</feature>
<feature type="non-terminal residue" evidence="4">
    <location>
        <position position="203"/>
    </location>
</feature>
<dbReference type="PANTHER" id="PTHR10996:SF178">
    <property type="entry name" value="2-HYDROXYACID DEHYDROGENASE YGL185C-RELATED"/>
    <property type="match status" value="1"/>
</dbReference>
<dbReference type="InterPro" id="IPR006140">
    <property type="entry name" value="D-isomer_DH_NAD-bd"/>
</dbReference>
<dbReference type="GO" id="GO:0005829">
    <property type="term" value="C:cytosol"/>
    <property type="evidence" value="ECO:0007669"/>
    <property type="project" value="TreeGrafter"/>
</dbReference>
<keyword evidence="1" id="KW-0560">Oxidoreductase</keyword>
<protein>
    <recommendedName>
        <fullName evidence="3">D-isomer specific 2-hydroxyacid dehydrogenase NAD-binding domain-containing protein</fullName>
    </recommendedName>
</protein>
<dbReference type="GO" id="GO:0030267">
    <property type="term" value="F:glyoxylate reductase (NADPH) activity"/>
    <property type="evidence" value="ECO:0007669"/>
    <property type="project" value="TreeGrafter"/>
</dbReference>
<dbReference type="GO" id="GO:0051287">
    <property type="term" value="F:NAD binding"/>
    <property type="evidence" value="ECO:0007669"/>
    <property type="project" value="InterPro"/>
</dbReference>
<organism evidence="4">
    <name type="scientific">marine metagenome</name>
    <dbReference type="NCBI Taxonomy" id="408172"/>
    <lineage>
        <taxon>unclassified sequences</taxon>
        <taxon>metagenomes</taxon>
        <taxon>ecological metagenomes</taxon>
    </lineage>
</organism>